<dbReference type="RefSeq" id="WP_306960644.1">
    <property type="nucleotide sequence ID" value="NZ_JAUSRG010000003.1"/>
</dbReference>
<evidence type="ECO:0000256" key="1">
    <source>
        <dbReference type="ARBA" id="ARBA00022801"/>
    </source>
</evidence>
<feature type="domain" description="Alpha/beta hydrolase fold-3" evidence="2">
    <location>
        <begin position="82"/>
        <end position="275"/>
    </location>
</feature>
<organism evidence="3 6">
    <name type="scientific">Arthrobacter bambusae</name>
    <dbReference type="NCBI Taxonomy" id="1338426"/>
    <lineage>
        <taxon>Bacteria</taxon>
        <taxon>Bacillati</taxon>
        <taxon>Actinomycetota</taxon>
        <taxon>Actinomycetes</taxon>
        <taxon>Micrococcales</taxon>
        <taxon>Micrococcaceae</taxon>
        <taxon>Arthrobacter</taxon>
    </lineage>
</organism>
<dbReference type="SUPFAM" id="SSF53474">
    <property type="entry name" value="alpha/beta-Hydrolases"/>
    <property type="match status" value="1"/>
</dbReference>
<dbReference type="EMBL" id="JAUSRG010000003">
    <property type="protein sequence ID" value="MDP9904749.1"/>
    <property type="molecule type" value="Genomic_DNA"/>
</dbReference>
<dbReference type="Pfam" id="PF07859">
    <property type="entry name" value="Abhydrolase_3"/>
    <property type="match status" value="1"/>
</dbReference>
<keyword evidence="1" id="KW-0378">Hydrolase</keyword>
<dbReference type="InterPro" id="IPR013094">
    <property type="entry name" value="AB_hydrolase_3"/>
</dbReference>
<protein>
    <submittedName>
        <fullName evidence="3">Acetyl esterase/lipase</fullName>
    </submittedName>
</protein>
<dbReference type="PANTHER" id="PTHR48081:SF8">
    <property type="entry name" value="ALPHA_BETA HYDROLASE FOLD-3 DOMAIN-CONTAINING PROTEIN-RELATED"/>
    <property type="match status" value="1"/>
</dbReference>
<reference evidence="3 5" key="1">
    <citation type="submission" date="2023-07" db="EMBL/GenBank/DDBJ databases">
        <title>Sorghum-associated microbial communities from plants grown in Nebraska, USA.</title>
        <authorList>
            <person name="Schachtman D."/>
        </authorList>
    </citation>
    <scope>NUCLEOTIDE SEQUENCE</scope>
    <source>
        <strain evidence="3">DS1006</strain>
        <strain evidence="4 5">DS1016</strain>
    </source>
</reference>
<dbReference type="Gene3D" id="3.40.50.1820">
    <property type="entry name" value="alpha/beta hydrolase"/>
    <property type="match status" value="1"/>
</dbReference>
<dbReference type="Proteomes" id="UP001230951">
    <property type="component" value="Unassembled WGS sequence"/>
</dbReference>
<dbReference type="Proteomes" id="UP001242995">
    <property type="component" value="Unassembled WGS sequence"/>
</dbReference>
<evidence type="ECO:0000313" key="6">
    <source>
        <dbReference type="Proteomes" id="UP001242995"/>
    </source>
</evidence>
<accession>A0AAW8DHK5</accession>
<name>A0AAW8DHK5_9MICC</name>
<dbReference type="InterPro" id="IPR029058">
    <property type="entry name" value="AB_hydrolase_fold"/>
</dbReference>
<comment type="caution">
    <text evidence="3">The sequence shown here is derived from an EMBL/GenBank/DDBJ whole genome shotgun (WGS) entry which is preliminary data.</text>
</comment>
<dbReference type="AlphaFoldDB" id="A0AAW8DHK5"/>
<proteinExistence type="predicted"/>
<dbReference type="PANTHER" id="PTHR48081">
    <property type="entry name" value="AB HYDROLASE SUPERFAMILY PROTEIN C4A8.06C"/>
    <property type="match status" value="1"/>
</dbReference>
<evidence type="ECO:0000313" key="4">
    <source>
        <dbReference type="EMBL" id="MDQ0180822.1"/>
    </source>
</evidence>
<evidence type="ECO:0000313" key="3">
    <source>
        <dbReference type="EMBL" id="MDP9904749.1"/>
    </source>
</evidence>
<dbReference type="EMBL" id="JAUSTF010000004">
    <property type="protein sequence ID" value="MDQ0180822.1"/>
    <property type="molecule type" value="Genomic_DNA"/>
</dbReference>
<dbReference type="InterPro" id="IPR050300">
    <property type="entry name" value="GDXG_lipolytic_enzyme"/>
</dbReference>
<evidence type="ECO:0000313" key="5">
    <source>
        <dbReference type="Proteomes" id="UP001230951"/>
    </source>
</evidence>
<dbReference type="GO" id="GO:0016787">
    <property type="term" value="F:hydrolase activity"/>
    <property type="evidence" value="ECO:0007669"/>
    <property type="project" value="UniProtKB-KW"/>
</dbReference>
<gene>
    <name evidence="3" type="ORF">J2S90_001704</name>
    <name evidence="4" type="ORF">J2S93_002249</name>
</gene>
<keyword evidence="5" id="KW-1185">Reference proteome</keyword>
<evidence type="ECO:0000259" key="2">
    <source>
        <dbReference type="Pfam" id="PF07859"/>
    </source>
</evidence>
<sequence>MSSEKMSVLGKLMPSIMKWRKANKNYVTREAVRLHLDHLVLHPRSTSAPKRHRPGVRVEAAMVEGWRVFTISPVRGRSRGTIMYLHGGGWIHEASSYHWKLIEQLAEETSSSVVMPVYPLAHEGGTAAGVVPFVARLSQQYSGPLTLMGDSAGGSIAMSASLLLKNQGCSPALTVLISPALDLRMSNPEIDTVQALDPWLVKRGQLELVEMWAGDDVNDPVLNPILGELGGLSRLLVFSGTRDILNPDTRLFVEQARGAGVDVEYHEKAGHIHVYPLLPIPEGKQARRQIVQAVLRIPIP</sequence>